<dbReference type="RefSeq" id="WP_238978088.1">
    <property type="nucleotide sequence ID" value="NZ_JABFUC010000012.1"/>
</dbReference>
<reference evidence="3 4" key="1">
    <citation type="submission" date="2020-05" db="EMBL/GenBank/DDBJ databases">
        <title>Comparative genomic analysis of denitrifying bacteria from Halomonas genus.</title>
        <authorList>
            <person name="Wang L."/>
            <person name="Shao Z."/>
        </authorList>
    </citation>
    <scope>NUCLEOTIDE SEQUENCE [LARGE SCALE GENOMIC DNA]</scope>
    <source>
        <strain evidence="3 4">A4</strain>
    </source>
</reference>
<gene>
    <name evidence="3" type="ORF">HOP52_14355</name>
</gene>
<dbReference type="Gene3D" id="3.30.70.1060">
    <property type="entry name" value="Dimeric alpha+beta barrel"/>
    <property type="match status" value="1"/>
</dbReference>
<evidence type="ECO:0000313" key="4">
    <source>
        <dbReference type="Proteomes" id="UP000814385"/>
    </source>
</evidence>
<evidence type="ECO:0000256" key="1">
    <source>
        <dbReference type="ARBA" id="ARBA00007689"/>
    </source>
</evidence>
<dbReference type="EMBL" id="JABFUC010000012">
    <property type="protein sequence ID" value="MCG6658939.1"/>
    <property type="molecule type" value="Genomic_DNA"/>
</dbReference>
<accession>A0ABS9PAX8</accession>
<dbReference type="Pfam" id="PF03795">
    <property type="entry name" value="YCII"/>
    <property type="match status" value="1"/>
</dbReference>
<keyword evidence="4" id="KW-1185">Reference proteome</keyword>
<feature type="domain" description="YCII-related" evidence="2">
    <location>
        <begin position="37"/>
        <end position="111"/>
    </location>
</feature>
<dbReference type="InterPro" id="IPR011008">
    <property type="entry name" value="Dimeric_a/b-barrel"/>
</dbReference>
<organism evidence="3 4">
    <name type="scientific">Billgrantia campisalis</name>
    <dbReference type="NCBI Taxonomy" id="74661"/>
    <lineage>
        <taxon>Bacteria</taxon>
        <taxon>Pseudomonadati</taxon>
        <taxon>Pseudomonadota</taxon>
        <taxon>Gammaproteobacteria</taxon>
        <taxon>Oceanospirillales</taxon>
        <taxon>Halomonadaceae</taxon>
        <taxon>Billgrantia</taxon>
    </lineage>
</organism>
<name>A0ABS9PAX8_9GAMM</name>
<proteinExistence type="inferred from homology"/>
<dbReference type="PANTHER" id="PTHR37828">
    <property type="entry name" value="GSR2449 PROTEIN"/>
    <property type="match status" value="1"/>
</dbReference>
<sequence length="132" mass="14717">MSNEVITKEFLYGICKEKGFLAKSLFVVATRPSGDMATVMDNIEEHLKYQVALEKRGILFAAGPTFSRDGTCWEGEGMVVIRADSLEEAHRIAAEDPMHKSGAREFEIRPWLLNEGSVTMKVTYSDGKIDIS</sequence>
<dbReference type="SUPFAM" id="SSF54909">
    <property type="entry name" value="Dimeric alpha+beta barrel"/>
    <property type="match status" value="1"/>
</dbReference>
<dbReference type="Proteomes" id="UP000814385">
    <property type="component" value="Unassembled WGS sequence"/>
</dbReference>
<comment type="similarity">
    <text evidence="1">Belongs to the YciI family.</text>
</comment>
<comment type="caution">
    <text evidence="3">The sequence shown here is derived from an EMBL/GenBank/DDBJ whole genome shotgun (WGS) entry which is preliminary data.</text>
</comment>
<evidence type="ECO:0000313" key="3">
    <source>
        <dbReference type="EMBL" id="MCG6658939.1"/>
    </source>
</evidence>
<dbReference type="InterPro" id="IPR005545">
    <property type="entry name" value="YCII"/>
</dbReference>
<evidence type="ECO:0000259" key="2">
    <source>
        <dbReference type="Pfam" id="PF03795"/>
    </source>
</evidence>
<dbReference type="PANTHER" id="PTHR37828:SF1">
    <property type="entry name" value="YCII-RELATED DOMAIN-CONTAINING PROTEIN"/>
    <property type="match status" value="1"/>
</dbReference>
<protein>
    <recommendedName>
        <fullName evidence="2">YCII-related domain-containing protein</fullName>
    </recommendedName>
</protein>